<feature type="compositionally biased region" description="Low complexity" evidence="7">
    <location>
        <begin position="30"/>
        <end position="44"/>
    </location>
</feature>
<feature type="transmembrane region" description="Helical" evidence="8">
    <location>
        <begin position="300"/>
        <end position="319"/>
    </location>
</feature>
<evidence type="ECO:0000256" key="8">
    <source>
        <dbReference type="SAM" id="Phobius"/>
    </source>
</evidence>
<evidence type="ECO:0000256" key="3">
    <source>
        <dbReference type="ARBA" id="ARBA00022692"/>
    </source>
</evidence>
<feature type="region of interest" description="Disordered" evidence="7">
    <location>
        <begin position="1"/>
        <end position="44"/>
    </location>
</feature>
<dbReference type="PANTHER" id="PTHR48017">
    <property type="entry name" value="OS05G0424000 PROTEIN-RELATED"/>
    <property type="match status" value="1"/>
</dbReference>
<evidence type="ECO:0000313" key="10">
    <source>
        <dbReference type="EMBL" id="KAK1362422.1"/>
    </source>
</evidence>
<feature type="transmembrane region" description="Helical" evidence="8">
    <location>
        <begin position="212"/>
        <end position="238"/>
    </location>
</feature>
<keyword evidence="6 8" id="KW-0472">Membrane</keyword>
<feature type="transmembrane region" description="Helical" evidence="8">
    <location>
        <begin position="403"/>
        <end position="423"/>
    </location>
</feature>
<dbReference type="InterPro" id="IPR013057">
    <property type="entry name" value="AA_transpt_TM"/>
</dbReference>
<reference evidence="10" key="1">
    <citation type="submission" date="2023-02" db="EMBL/GenBank/DDBJ databases">
        <title>Genome of toxic invasive species Heracleum sosnowskyi carries increased number of genes despite the absence of recent whole-genome duplications.</title>
        <authorList>
            <person name="Schelkunov M."/>
            <person name="Shtratnikova V."/>
            <person name="Makarenko M."/>
            <person name="Klepikova A."/>
            <person name="Omelchenko D."/>
            <person name="Novikova G."/>
            <person name="Obukhova E."/>
            <person name="Bogdanov V."/>
            <person name="Penin A."/>
            <person name="Logacheva M."/>
        </authorList>
    </citation>
    <scope>NUCLEOTIDE SEQUENCE</scope>
    <source>
        <strain evidence="10">Hsosn_3</strain>
        <tissue evidence="10">Leaf</tissue>
    </source>
</reference>
<evidence type="ECO:0000259" key="9">
    <source>
        <dbReference type="Pfam" id="PF01490"/>
    </source>
</evidence>
<evidence type="ECO:0000313" key="11">
    <source>
        <dbReference type="Proteomes" id="UP001237642"/>
    </source>
</evidence>
<accession>A0AAD8H712</accession>
<keyword evidence="3 8" id="KW-0812">Transmembrane</keyword>
<feature type="transmembrane region" description="Helical" evidence="8">
    <location>
        <begin position="58"/>
        <end position="79"/>
    </location>
</feature>
<feature type="transmembrane region" description="Helical" evidence="8">
    <location>
        <begin position="429"/>
        <end position="449"/>
    </location>
</feature>
<evidence type="ECO:0000256" key="4">
    <source>
        <dbReference type="ARBA" id="ARBA00022970"/>
    </source>
</evidence>
<evidence type="ECO:0000256" key="6">
    <source>
        <dbReference type="ARBA" id="ARBA00023136"/>
    </source>
</evidence>
<dbReference type="Pfam" id="PF01490">
    <property type="entry name" value="Aa_trans"/>
    <property type="match status" value="1"/>
</dbReference>
<evidence type="ECO:0000256" key="5">
    <source>
        <dbReference type="ARBA" id="ARBA00022989"/>
    </source>
</evidence>
<organism evidence="10 11">
    <name type="scientific">Heracleum sosnowskyi</name>
    <dbReference type="NCBI Taxonomy" id="360622"/>
    <lineage>
        <taxon>Eukaryota</taxon>
        <taxon>Viridiplantae</taxon>
        <taxon>Streptophyta</taxon>
        <taxon>Embryophyta</taxon>
        <taxon>Tracheophyta</taxon>
        <taxon>Spermatophyta</taxon>
        <taxon>Magnoliopsida</taxon>
        <taxon>eudicotyledons</taxon>
        <taxon>Gunneridae</taxon>
        <taxon>Pentapetalae</taxon>
        <taxon>asterids</taxon>
        <taxon>campanulids</taxon>
        <taxon>Apiales</taxon>
        <taxon>Apiaceae</taxon>
        <taxon>Apioideae</taxon>
        <taxon>apioid superclade</taxon>
        <taxon>Tordylieae</taxon>
        <taxon>Tordyliinae</taxon>
        <taxon>Heracleum</taxon>
    </lineage>
</organism>
<comment type="subcellular location">
    <subcellularLocation>
        <location evidence="1">Membrane</location>
    </subcellularLocation>
</comment>
<protein>
    <submittedName>
        <fullName evidence="10">Amino acid transporter</fullName>
    </submittedName>
</protein>
<evidence type="ECO:0000256" key="2">
    <source>
        <dbReference type="ARBA" id="ARBA00022448"/>
    </source>
</evidence>
<feature type="domain" description="Amino acid transporter transmembrane" evidence="9">
    <location>
        <begin position="55"/>
        <end position="483"/>
    </location>
</feature>
<dbReference type="GO" id="GO:0006865">
    <property type="term" value="P:amino acid transport"/>
    <property type="evidence" value="ECO:0007669"/>
    <property type="project" value="UniProtKB-KW"/>
</dbReference>
<feature type="compositionally biased region" description="Basic and acidic residues" evidence="7">
    <location>
        <begin position="1"/>
        <end position="11"/>
    </location>
</feature>
<reference evidence="10" key="2">
    <citation type="submission" date="2023-05" db="EMBL/GenBank/DDBJ databases">
        <authorList>
            <person name="Schelkunov M.I."/>
        </authorList>
    </citation>
    <scope>NUCLEOTIDE SEQUENCE</scope>
    <source>
        <strain evidence="10">Hsosn_3</strain>
        <tissue evidence="10">Leaf</tissue>
    </source>
</reference>
<keyword evidence="4" id="KW-0029">Amino-acid transport</keyword>
<dbReference type="EMBL" id="JAUIZM010000010">
    <property type="protein sequence ID" value="KAK1362422.1"/>
    <property type="molecule type" value="Genomic_DNA"/>
</dbReference>
<evidence type="ECO:0000256" key="1">
    <source>
        <dbReference type="ARBA" id="ARBA00004370"/>
    </source>
</evidence>
<name>A0AAD8H712_9APIA</name>
<feature type="transmembrane region" description="Helical" evidence="8">
    <location>
        <begin position="461"/>
        <end position="482"/>
    </location>
</feature>
<dbReference type="Proteomes" id="UP001237642">
    <property type="component" value="Unassembled WGS sequence"/>
</dbReference>
<keyword evidence="11" id="KW-1185">Reference proteome</keyword>
<keyword evidence="5 8" id="KW-1133">Transmembrane helix</keyword>
<comment type="caution">
    <text evidence="10">The sequence shown here is derived from an EMBL/GenBank/DDBJ whole genome shotgun (WGS) entry which is preliminary data.</text>
</comment>
<evidence type="ECO:0000256" key="7">
    <source>
        <dbReference type="SAM" id="MobiDB-lite"/>
    </source>
</evidence>
<dbReference type="AlphaFoldDB" id="A0AAD8H712"/>
<gene>
    <name evidence="10" type="ORF">POM88_046896</name>
</gene>
<dbReference type="GO" id="GO:0016020">
    <property type="term" value="C:membrane"/>
    <property type="evidence" value="ECO:0007669"/>
    <property type="project" value="UniProtKB-SubCell"/>
</dbReference>
<feature type="transmembrane region" description="Helical" evidence="8">
    <location>
        <begin position="85"/>
        <end position="108"/>
    </location>
</feature>
<feature type="transmembrane region" description="Helical" evidence="8">
    <location>
        <begin position="339"/>
        <end position="360"/>
    </location>
</feature>
<keyword evidence="2" id="KW-0813">Transport</keyword>
<proteinExistence type="predicted"/>
<sequence>MLNNRHREGMGVEKAALAQEEEEEEEDRLTPLLPHSTNLSSSSTSSLHSTLLSRNGNIWTAVAHIITGVIGSGVLSLAWSMSQLGWIAGPLSIVFFALMSLLSAFLLCECYRSPHPHFGPSRNASYMDAVKAILGKWSVWLCDIFFRLNLFKTGVVYIITSGISMRAIQQSNCYHKDGHKASCEYEDTSYMLLFGIVQIFVSQIPDFSDTKWLSIIAAIMSFTYAGIGSALGVTKVIGDGQIKGSIQGAPAATTIQKVWSSCQALGDVAFGFNYALILLNIQDTLRSPPEEKATMKKASVISTSITTFFYLCCGGFGYAALGNSTPGNLLTGFGFYEPYWLLDFANACIVLHLVGGYQVYSQPQFALVERSFVEKFPDSVFVCKNFPVKLPWLPSFSLNLLRLCFRTAYVALTITIGMIFPYFNQVVAVAGAFTYWPLVIHFPLEMYLVQKNIRPYTGKWVALRIYSAIALLVAMFALVGSIEGLVSAKFGSNYGSRASRM</sequence>